<dbReference type="GO" id="GO:0005829">
    <property type="term" value="C:cytosol"/>
    <property type="evidence" value="ECO:0007669"/>
    <property type="project" value="TreeGrafter"/>
</dbReference>
<evidence type="ECO:0000256" key="8">
    <source>
        <dbReference type="ARBA" id="ARBA00023125"/>
    </source>
</evidence>
<dbReference type="InterPro" id="IPR027417">
    <property type="entry name" value="P-loop_NTPase"/>
</dbReference>
<protein>
    <recommendedName>
        <fullName evidence="12">DNA 3'-5' helicase</fullName>
        <ecNumber evidence="12">5.6.2.4</ecNumber>
    </recommendedName>
    <alternativeName>
        <fullName evidence="13">DNA 3'-5' helicase II</fullName>
    </alternativeName>
</protein>
<dbReference type="EMBL" id="FNAQ01000016">
    <property type="protein sequence ID" value="SDE56562.1"/>
    <property type="molecule type" value="Genomic_DNA"/>
</dbReference>
<feature type="domain" description="UvrD-like helicase C-terminal" evidence="17">
    <location>
        <begin position="398"/>
        <end position="691"/>
    </location>
</feature>
<keyword evidence="10" id="KW-0413">Isomerase</keyword>
<dbReference type="Pfam" id="PF13361">
    <property type="entry name" value="UvrD_C"/>
    <property type="match status" value="1"/>
</dbReference>
<dbReference type="InterPro" id="IPR000212">
    <property type="entry name" value="DNA_helicase_UvrD/REP"/>
</dbReference>
<feature type="binding site" evidence="15">
    <location>
        <begin position="10"/>
        <end position="17"/>
    </location>
    <ligand>
        <name>ATP</name>
        <dbReference type="ChEBI" id="CHEBI:30616"/>
    </ligand>
</feature>
<keyword evidence="2 15" id="KW-0547">Nucleotide-binding</keyword>
<dbReference type="OrthoDB" id="9810135at2"/>
<dbReference type="GO" id="GO:0005524">
    <property type="term" value="F:ATP binding"/>
    <property type="evidence" value="ECO:0007669"/>
    <property type="project" value="UniProtKB-UniRule"/>
</dbReference>
<dbReference type="Proteomes" id="UP000243205">
    <property type="component" value="Unassembled WGS sequence"/>
</dbReference>
<dbReference type="InterPro" id="IPR038726">
    <property type="entry name" value="PDDEXK_AddAB-type"/>
</dbReference>
<feature type="domain" description="UvrD-like helicase ATP-binding" evidence="16">
    <location>
        <begin position="1"/>
        <end position="397"/>
    </location>
</feature>
<name>A0A1G7DYU1_9BACT</name>
<dbReference type="GO" id="GO:0003677">
    <property type="term" value="F:DNA binding"/>
    <property type="evidence" value="ECO:0007669"/>
    <property type="project" value="UniProtKB-KW"/>
</dbReference>
<keyword evidence="9" id="KW-0234">DNA repair</keyword>
<dbReference type="GO" id="GO:0043138">
    <property type="term" value="F:3'-5' DNA helicase activity"/>
    <property type="evidence" value="ECO:0007669"/>
    <property type="project" value="UniProtKB-EC"/>
</dbReference>
<evidence type="ECO:0000256" key="12">
    <source>
        <dbReference type="ARBA" id="ARBA00034808"/>
    </source>
</evidence>
<evidence type="ECO:0000256" key="6">
    <source>
        <dbReference type="ARBA" id="ARBA00022839"/>
    </source>
</evidence>
<gene>
    <name evidence="18" type="ORF">SAMN05661003_11641</name>
</gene>
<dbReference type="Pfam" id="PF00580">
    <property type="entry name" value="UvrD-helicase"/>
    <property type="match status" value="1"/>
</dbReference>
<keyword evidence="1" id="KW-0540">Nuclease</keyword>
<evidence type="ECO:0000256" key="4">
    <source>
        <dbReference type="ARBA" id="ARBA00022801"/>
    </source>
</evidence>
<evidence type="ECO:0000256" key="13">
    <source>
        <dbReference type="ARBA" id="ARBA00034923"/>
    </source>
</evidence>
<dbReference type="Pfam" id="PF12705">
    <property type="entry name" value="PDDEXK_1"/>
    <property type="match status" value="1"/>
</dbReference>
<evidence type="ECO:0000256" key="9">
    <source>
        <dbReference type="ARBA" id="ARBA00023204"/>
    </source>
</evidence>
<evidence type="ECO:0000256" key="11">
    <source>
        <dbReference type="ARBA" id="ARBA00034617"/>
    </source>
</evidence>
<evidence type="ECO:0000313" key="19">
    <source>
        <dbReference type="Proteomes" id="UP000243205"/>
    </source>
</evidence>
<keyword evidence="4 15" id="KW-0378">Hydrolase</keyword>
<keyword evidence="8" id="KW-0238">DNA-binding</keyword>
<dbReference type="PROSITE" id="PS51198">
    <property type="entry name" value="UVRD_HELICASE_ATP_BIND"/>
    <property type="match status" value="1"/>
</dbReference>
<dbReference type="PANTHER" id="PTHR11070">
    <property type="entry name" value="UVRD / RECB / PCRA DNA HELICASE FAMILY MEMBER"/>
    <property type="match status" value="1"/>
</dbReference>
<evidence type="ECO:0000259" key="17">
    <source>
        <dbReference type="PROSITE" id="PS51217"/>
    </source>
</evidence>
<keyword evidence="5 15" id="KW-0347">Helicase</keyword>
<dbReference type="GO" id="GO:0000725">
    <property type="term" value="P:recombinational repair"/>
    <property type="evidence" value="ECO:0007669"/>
    <property type="project" value="TreeGrafter"/>
</dbReference>
<keyword evidence="19" id="KW-1185">Reference proteome</keyword>
<dbReference type="SUPFAM" id="SSF52540">
    <property type="entry name" value="P-loop containing nucleoside triphosphate hydrolases"/>
    <property type="match status" value="1"/>
</dbReference>
<dbReference type="EC" id="5.6.2.4" evidence="12"/>
<evidence type="ECO:0000256" key="15">
    <source>
        <dbReference type="PROSITE-ProRule" id="PRU00560"/>
    </source>
</evidence>
<dbReference type="InterPro" id="IPR014016">
    <property type="entry name" value="UvrD-like_ATP-bd"/>
</dbReference>
<dbReference type="Gene3D" id="3.90.320.10">
    <property type="match status" value="1"/>
</dbReference>
<evidence type="ECO:0000313" key="18">
    <source>
        <dbReference type="EMBL" id="SDE56562.1"/>
    </source>
</evidence>
<proteinExistence type="predicted"/>
<comment type="catalytic activity">
    <reaction evidence="14">
        <text>ATP + H2O = ADP + phosphate + H(+)</text>
        <dbReference type="Rhea" id="RHEA:13065"/>
        <dbReference type="ChEBI" id="CHEBI:15377"/>
        <dbReference type="ChEBI" id="CHEBI:15378"/>
        <dbReference type="ChEBI" id="CHEBI:30616"/>
        <dbReference type="ChEBI" id="CHEBI:43474"/>
        <dbReference type="ChEBI" id="CHEBI:456216"/>
        <dbReference type="EC" id="5.6.2.4"/>
    </reaction>
</comment>
<sequence>MSSSLTLISAGAGSGKTYHITHLLKDELASGRIRPQAVIATTFTRKAASELIERVRSTLAEQGHFDLTAELCQSLIGTVNSVCGQLLSRYALHAGLSPRLRVLDEQASLLLFRQALDGAMSDDQIDRLNRLSERLGIEDWRREVQTLVNLARSNAIDPTRLAGFAKANAEALLAFFPPQTGQDLTAQLLDAVQQGIHGISGNEDSTKTTADYLDLLQKVLPRLSAGHLPWSEWVKLSKEKAAKRSEPLAQAVRDVAIQFDTHPQLQEELRQYLQEVFATACEALTIYQEDKNQRGLIDFVDQEHRVLHLLDLPEVAEDLRQEMDLLLVDEFQDTSPLQLAIFLKLMRLVKKTVWVGDVKQAIYGFRGCDPELMKAVVANLRQMGGRLDILPYSYRSQPGLVKLTNALFVPAFSDILKAEEVALQPSRPEMDALAAVEFWSLPGRNVNLQAQALAGEIARLLEHRPQVSDKKTGQLRPLQPGDIAILCRTNDNVQVQAEALQQTGIPVSIGRPGLLATPETRLSLACLRRLHSPADSLASAEILLLCRPQPIEQILQDRMQWLASEEPARNWKTTGNQSDPILAELQAQHHQLEVLAPAEALDLAIGIGDVEQQCHAWGPTPQRARQRLANLEQLRVLACQYQDFCGQSGLAATVAGLLLWLEQLAQAQQDCCASDAGTESVAVLTHHGAKGLEWPLVILCDLHHLFDGGAWEMRALSNGAQLDLHDPLAERFLHFWPWPFGRQKKGIAIADRVAASSVALQAQTRQQAEALRLLYVSMTRARDQLILALPQKHSSYAWLDLLQADWLRPADPALTLPNGESVPASVRQCAPQEDVRPAEQQRLSLPWFAGRVPHRPRPARDLSPSALPVPAGARIGRILPLGKRLAINGQPEMDQLGTLLHNLITAEFSSPGNGTEARHIEQALVRNQLRGVIASTDAIHIPQRLRDFLKQQFSATAFYPEWPIRYTLPSGQQLSGWIDLLVDTPNGWLIIDHKSFPGAQSDWQQQALKYAGQLVGYRQAMLASSQRPVCGCWIHFCIGAGMVEVLSD</sequence>
<dbReference type="AlphaFoldDB" id="A0A1G7DYU1"/>
<keyword evidence="7 15" id="KW-0067">ATP-binding</keyword>
<dbReference type="InterPro" id="IPR014017">
    <property type="entry name" value="DNA_helicase_UvrD-like_C"/>
</dbReference>
<organism evidence="18 19">
    <name type="scientific">Desulfuromonas thiophila</name>
    <dbReference type="NCBI Taxonomy" id="57664"/>
    <lineage>
        <taxon>Bacteria</taxon>
        <taxon>Pseudomonadati</taxon>
        <taxon>Thermodesulfobacteriota</taxon>
        <taxon>Desulfuromonadia</taxon>
        <taxon>Desulfuromonadales</taxon>
        <taxon>Desulfuromonadaceae</taxon>
        <taxon>Desulfuromonas</taxon>
    </lineage>
</organism>
<evidence type="ECO:0000256" key="10">
    <source>
        <dbReference type="ARBA" id="ARBA00023235"/>
    </source>
</evidence>
<evidence type="ECO:0000256" key="2">
    <source>
        <dbReference type="ARBA" id="ARBA00022741"/>
    </source>
</evidence>
<comment type="catalytic activity">
    <reaction evidence="11">
        <text>Couples ATP hydrolysis with the unwinding of duplex DNA by translocating in the 3'-5' direction.</text>
        <dbReference type="EC" id="5.6.2.4"/>
    </reaction>
</comment>
<evidence type="ECO:0000256" key="7">
    <source>
        <dbReference type="ARBA" id="ARBA00022840"/>
    </source>
</evidence>
<dbReference type="GO" id="GO:0004527">
    <property type="term" value="F:exonuclease activity"/>
    <property type="evidence" value="ECO:0007669"/>
    <property type="project" value="UniProtKB-KW"/>
</dbReference>
<dbReference type="RefSeq" id="WP_092079916.1">
    <property type="nucleotide sequence ID" value="NZ_FNAQ01000016.1"/>
</dbReference>
<dbReference type="STRING" id="57664.SAMN05661003_11641"/>
<dbReference type="Gene3D" id="3.40.50.300">
    <property type="entry name" value="P-loop containing nucleotide triphosphate hydrolases"/>
    <property type="match status" value="4"/>
</dbReference>
<reference evidence="19" key="1">
    <citation type="submission" date="2016-10" db="EMBL/GenBank/DDBJ databases">
        <authorList>
            <person name="Varghese N."/>
            <person name="Submissions S."/>
        </authorList>
    </citation>
    <scope>NUCLEOTIDE SEQUENCE [LARGE SCALE GENOMIC DNA]</scope>
    <source>
        <strain evidence="19">DSM 8987</strain>
    </source>
</reference>
<dbReference type="PANTHER" id="PTHR11070:SF2">
    <property type="entry name" value="ATP-DEPENDENT DNA HELICASE SRS2"/>
    <property type="match status" value="1"/>
</dbReference>
<dbReference type="InterPro" id="IPR011604">
    <property type="entry name" value="PDDEXK-like_dom_sf"/>
</dbReference>
<evidence type="ECO:0000259" key="16">
    <source>
        <dbReference type="PROSITE" id="PS51198"/>
    </source>
</evidence>
<dbReference type="PROSITE" id="PS51217">
    <property type="entry name" value="UVRD_HELICASE_CTER"/>
    <property type="match status" value="1"/>
</dbReference>
<keyword evidence="6 18" id="KW-0269">Exonuclease</keyword>
<accession>A0A1G7DYU1</accession>
<evidence type="ECO:0000256" key="1">
    <source>
        <dbReference type="ARBA" id="ARBA00022722"/>
    </source>
</evidence>
<evidence type="ECO:0000256" key="14">
    <source>
        <dbReference type="ARBA" id="ARBA00048988"/>
    </source>
</evidence>
<keyword evidence="3" id="KW-0227">DNA damage</keyword>
<evidence type="ECO:0000256" key="3">
    <source>
        <dbReference type="ARBA" id="ARBA00022763"/>
    </source>
</evidence>
<evidence type="ECO:0000256" key="5">
    <source>
        <dbReference type="ARBA" id="ARBA00022806"/>
    </source>
</evidence>